<evidence type="ECO:0000313" key="2">
    <source>
        <dbReference type="Proteomes" id="UP001198034"/>
    </source>
</evidence>
<evidence type="ECO:0000313" key="1">
    <source>
        <dbReference type="EMBL" id="MCB5196477.1"/>
    </source>
</evidence>
<sequence>MSATASIVRSEGTDEVGADAGGCFGVKGALQKQSPIPARAAERAPKITRRSRIKQNRRNKSGGCFIAVNVGLRKLSPTYGTTSIDN</sequence>
<protein>
    <submittedName>
        <fullName evidence="1">Uncharacterized protein</fullName>
    </submittedName>
</protein>
<comment type="caution">
    <text evidence="1">The sequence shown here is derived from an EMBL/GenBank/DDBJ whole genome shotgun (WGS) entry which is preliminary data.</text>
</comment>
<name>A0ABS8BLJ0_9NEIS</name>
<proteinExistence type="predicted"/>
<dbReference type="Proteomes" id="UP001198034">
    <property type="component" value="Unassembled WGS sequence"/>
</dbReference>
<dbReference type="RefSeq" id="WP_226764232.1">
    <property type="nucleotide sequence ID" value="NZ_JAJAWG010000005.1"/>
</dbReference>
<accession>A0ABS8BLJ0</accession>
<keyword evidence="2" id="KW-1185">Reference proteome</keyword>
<dbReference type="EMBL" id="JAJAWG010000005">
    <property type="protein sequence ID" value="MCB5196477.1"/>
    <property type="molecule type" value="Genomic_DNA"/>
</dbReference>
<reference evidence="1 2" key="1">
    <citation type="submission" date="2021-10" db="EMBL/GenBank/DDBJ databases">
        <authorList>
            <person name="Chen M."/>
        </authorList>
    </citation>
    <scope>NUCLEOTIDE SEQUENCE [LARGE SCALE GENOMIC DNA]</scope>
    <source>
        <strain evidence="1 2">H3-26</strain>
    </source>
</reference>
<organism evidence="1 2">
    <name type="scientific">Deefgea salmonis</name>
    <dbReference type="NCBI Taxonomy" id="2875502"/>
    <lineage>
        <taxon>Bacteria</taxon>
        <taxon>Pseudomonadati</taxon>
        <taxon>Pseudomonadota</taxon>
        <taxon>Betaproteobacteria</taxon>
        <taxon>Neisseriales</taxon>
        <taxon>Chitinibacteraceae</taxon>
        <taxon>Deefgea</taxon>
    </lineage>
</organism>
<gene>
    <name evidence="1" type="ORF">LG219_09370</name>
</gene>